<dbReference type="Proteomes" id="UP000215914">
    <property type="component" value="Unassembled WGS sequence"/>
</dbReference>
<gene>
    <name evidence="2" type="ORF">HanXRQr2_Chr17g0809221</name>
</gene>
<evidence type="ECO:0000256" key="1">
    <source>
        <dbReference type="SAM" id="MobiDB-lite"/>
    </source>
</evidence>
<feature type="region of interest" description="Disordered" evidence="1">
    <location>
        <begin position="266"/>
        <end position="288"/>
    </location>
</feature>
<evidence type="ECO:0000313" key="2">
    <source>
        <dbReference type="EMBL" id="KAF5755985.1"/>
    </source>
</evidence>
<dbReference type="AlphaFoldDB" id="A0A9K3DIE1"/>
<dbReference type="EMBL" id="MNCJ02000332">
    <property type="protein sequence ID" value="KAF5755985.1"/>
    <property type="molecule type" value="Genomic_DNA"/>
</dbReference>
<sequence>MSFLASLLGSYEGLIVGKIGNPNMTKEDYDQVDPEEMELIDIRWCMASVIRRAQRFMEITGRKYLEGPGMKLGFDKAKVTYFKCKQKGYFKRECTNGQTDDSVNPFHDDYYKKAIYHHNNEQPSRTNQKQIEEGPSKEIKHAAHVVINDDEGFNWNDYTKDERKEQKWVLVAEIKQIREERHPRMRLDEVYDAYKEATRANKWSQEKECYVDPQGSPMVDPDEVDFEALVAAIPTVGVWCKGLEEIPRYREKVEEIVDKSQKLVDEMKKADEKDEETVAKKQQKSEED</sequence>
<evidence type="ECO:0000313" key="3">
    <source>
        <dbReference type="Proteomes" id="UP000215914"/>
    </source>
</evidence>
<reference evidence="2" key="1">
    <citation type="journal article" date="2017" name="Nature">
        <title>The sunflower genome provides insights into oil metabolism, flowering and Asterid evolution.</title>
        <authorList>
            <person name="Badouin H."/>
            <person name="Gouzy J."/>
            <person name="Grassa C.J."/>
            <person name="Murat F."/>
            <person name="Staton S.E."/>
            <person name="Cottret L."/>
            <person name="Lelandais-Briere C."/>
            <person name="Owens G.L."/>
            <person name="Carrere S."/>
            <person name="Mayjonade B."/>
            <person name="Legrand L."/>
            <person name="Gill N."/>
            <person name="Kane N.C."/>
            <person name="Bowers J.E."/>
            <person name="Hubner S."/>
            <person name="Bellec A."/>
            <person name="Berard A."/>
            <person name="Berges H."/>
            <person name="Blanchet N."/>
            <person name="Boniface M.C."/>
            <person name="Brunel D."/>
            <person name="Catrice O."/>
            <person name="Chaidir N."/>
            <person name="Claudel C."/>
            <person name="Donnadieu C."/>
            <person name="Faraut T."/>
            <person name="Fievet G."/>
            <person name="Helmstetter N."/>
            <person name="King M."/>
            <person name="Knapp S.J."/>
            <person name="Lai Z."/>
            <person name="Le Paslier M.C."/>
            <person name="Lippi Y."/>
            <person name="Lorenzon L."/>
            <person name="Mandel J.R."/>
            <person name="Marage G."/>
            <person name="Marchand G."/>
            <person name="Marquand E."/>
            <person name="Bret-Mestries E."/>
            <person name="Morien E."/>
            <person name="Nambeesan S."/>
            <person name="Nguyen T."/>
            <person name="Pegot-Espagnet P."/>
            <person name="Pouilly N."/>
            <person name="Raftis F."/>
            <person name="Sallet E."/>
            <person name="Schiex T."/>
            <person name="Thomas J."/>
            <person name="Vandecasteele C."/>
            <person name="Vares D."/>
            <person name="Vear F."/>
            <person name="Vautrin S."/>
            <person name="Crespi M."/>
            <person name="Mangin B."/>
            <person name="Burke J.M."/>
            <person name="Salse J."/>
            <person name="Munos S."/>
            <person name="Vincourt P."/>
            <person name="Rieseberg L.H."/>
            <person name="Langlade N.B."/>
        </authorList>
    </citation>
    <scope>NUCLEOTIDE SEQUENCE</scope>
    <source>
        <tissue evidence="2">Leaves</tissue>
    </source>
</reference>
<keyword evidence="3" id="KW-1185">Reference proteome</keyword>
<reference evidence="2" key="2">
    <citation type="submission" date="2020-06" db="EMBL/GenBank/DDBJ databases">
        <title>Helianthus annuus Genome sequencing and assembly Release 2.</title>
        <authorList>
            <person name="Gouzy J."/>
            <person name="Langlade N."/>
            <person name="Munos S."/>
        </authorList>
    </citation>
    <scope>NUCLEOTIDE SEQUENCE</scope>
    <source>
        <tissue evidence="2">Leaves</tissue>
    </source>
</reference>
<comment type="caution">
    <text evidence="2">The sequence shown here is derived from an EMBL/GenBank/DDBJ whole genome shotgun (WGS) entry which is preliminary data.</text>
</comment>
<organism evidence="2 3">
    <name type="scientific">Helianthus annuus</name>
    <name type="common">Common sunflower</name>
    <dbReference type="NCBI Taxonomy" id="4232"/>
    <lineage>
        <taxon>Eukaryota</taxon>
        <taxon>Viridiplantae</taxon>
        <taxon>Streptophyta</taxon>
        <taxon>Embryophyta</taxon>
        <taxon>Tracheophyta</taxon>
        <taxon>Spermatophyta</taxon>
        <taxon>Magnoliopsida</taxon>
        <taxon>eudicotyledons</taxon>
        <taxon>Gunneridae</taxon>
        <taxon>Pentapetalae</taxon>
        <taxon>asterids</taxon>
        <taxon>campanulids</taxon>
        <taxon>Asterales</taxon>
        <taxon>Asteraceae</taxon>
        <taxon>Asteroideae</taxon>
        <taxon>Heliantheae alliance</taxon>
        <taxon>Heliantheae</taxon>
        <taxon>Helianthus</taxon>
    </lineage>
</organism>
<proteinExistence type="predicted"/>
<dbReference type="Gramene" id="mRNA:HanXRQr2_Chr17g0809221">
    <property type="protein sequence ID" value="CDS:HanXRQr2_Chr17g0809221.1"/>
    <property type="gene ID" value="HanXRQr2_Chr17g0809221"/>
</dbReference>
<protein>
    <submittedName>
        <fullName evidence="2">Transcription factor interactor and regulator CCHC(Zn) family</fullName>
    </submittedName>
</protein>
<accession>A0A9K3DIE1</accession>
<name>A0A9K3DIE1_HELAN</name>